<sequence length="357" mass="42314">MLQLHLYDEELSDFFYDYWQMNEKQKFVYSVKAISEKYNIRSATTLQKMNEKSGRVNLTDPELACSICHSPYDLINRSQLNELLKTQKFKYLDRLRPCSKCQLDEKINTVKYSHSVIKPHLINFNKLYRKNSHKSDDHLQTLNSLNLIELITLFAIYTKIKPSYMGKVGPLVFPRFMHEEFYKENTAIQSLVTKGLIAHTIDIIIYEELHSMKFEYWEYKREKTHNSILADIFNDYLQYNSNIQNLVWLPRGHSSASFSKLVLGKIESYQIQFKDVEYLTAFLKNKRKNEILLLIDTINFNEGFKLKSQLSVKDKLQYLQDTCNLYNIYAHLKAAINRASFMMDSYPDNKRNYLKNS</sequence>
<feature type="non-terminal residue" evidence="1">
    <location>
        <position position="357"/>
    </location>
</feature>
<name>A0A9D1Q7X0_9GAMM</name>
<reference evidence="1" key="2">
    <citation type="submission" date="2021-04" db="EMBL/GenBank/DDBJ databases">
        <authorList>
            <person name="Gilroy R."/>
        </authorList>
    </citation>
    <scope>NUCLEOTIDE SEQUENCE</scope>
    <source>
        <strain evidence="1">CHK160-9182</strain>
    </source>
</reference>
<proteinExistence type="predicted"/>
<evidence type="ECO:0000313" key="2">
    <source>
        <dbReference type="Proteomes" id="UP000823934"/>
    </source>
</evidence>
<dbReference type="AlphaFoldDB" id="A0A9D1Q7X0"/>
<evidence type="ECO:0000313" key="1">
    <source>
        <dbReference type="EMBL" id="HIW07076.1"/>
    </source>
</evidence>
<gene>
    <name evidence="1" type="ORF">H9889_07095</name>
</gene>
<dbReference type="Proteomes" id="UP000823934">
    <property type="component" value="Unassembled WGS sequence"/>
</dbReference>
<comment type="caution">
    <text evidence="1">The sequence shown here is derived from an EMBL/GenBank/DDBJ whole genome shotgun (WGS) entry which is preliminary data.</text>
</comment>
<reference evidence="1" key="1">
    <citation type="journal article" date="2021" name="PeerJ">
        <title>Extensive microbial diversity within the chicken gut microbiome revealed by metagenomics and culture.</title>
        <authorList>
            <person name="Gilroy R."/>
            <person name="Ravi A."/>
            <person name="Getino M."/>
            <person name="Pursley I."/>
            <person name="Horton D.L."/>
            <person name="Alikhan N.F."/>
            <person name="Baker D."/>
            <person name="Gharbi K."/>
            <person name="Hall N."/>
            <person name="Watson M."/>
            <person name="Adriaenssens E.M."/>
            <person name="Foster-Nyarko E."/>
            <person name="Jarju S."/>
            <person name="Secka A."/>
            <person name="Antonio M."/>
            <person name="Oren A."/>
            <person name="Chaudhuri R.R."/>
            <person name="La Ragione R."/>
            <person name="Hildebrand F."/>
            <person name="Pallen M.J."/>
        </authorList>
    </citation>
    <scope>NUCLEOTIDE SEQUENCE</scope>
    <source>
        <strain evidence="1">CHK160-9182</strain>
    </source>
</reference>
<accession>A0A9D1Q7X0</accession>
<protein>
    <submittedName>
        <fullName evidence="1">Uncharacterized protein</fullName>
    </submittedName>
</protein>
<dbReference type="EMBL" id="DXHP01000160">
    <property type="protein sequence ID" value="HIW07076.1"/>
    <property type="molecule type" value="Genomic_DNA"/>
</dbReference>
<organism evidence="1 2">
    <name type="scientific">Candidatus Ignatzschineria merdigallinarum</name>
    <dbReference type="NCBI Taxonomy" id="2838621"/>
    <lineage>
        <taxon>Bacteria</taxon>
        <taxon>Pseudomonadati</taxon>
        <taxon>Pseudomonadota</taxon>
        <taxon>Gammaproteobacteria</taxon>
        <taxon>Cardiobacteriales</taxon>
        <taxon>Ignatzschineriaceae</taxon>
        <taxon>Ignatzschineria</taxon>
    </lineage>
</organism>